<accession>A0A285U1J2</accession>
<dbReference type="PRINTS" id="PR00035">
    <property type="entry name" value="HTHGNTR"/>
</dbReference>
<protein>
    <submittedName>
        <fullName evidence="5">GntR family transcriptional regulator</fullName>
    </submittedName>
</protein>
<name>A0A285U1J2_9HYPH</name>
<dbReference type="InterPro" id="IPR008920">
    <property type="entry name" value="TF_FadR/GntR_C"/>
</dbReference>
<dbReference type="RefSeq" id="WP_176526638.1">
    <property type="nucleotide sequence ID" value="NZ_OBQD01000002.1"/>
</dbReference>
<evidence type="ECO:0000313" key="5">
    <source>
        <dbReference type="EMBL" id="SOC35765.1"/>
    </source>
</evidence>
<dbReference type="InterPro" id="IPR036390">
    <property type="entry name" value="WH_DNA-bd_sf"/>
</dbReference>
<sequence length="240" mass="26770">MNEHESLKADRNINPMKISPIRPQSLAEIVADRLKAAILRRELALGEALSEEKIAAAMEVSRTPVREALTMLQLQGLITILPRRGSFVFKPDQATLHSLVEYRLQLELLAADWATQRAPEALHSALRQALALMEKARDEDDSFAYATADTQFHEAFIAHCGNPLVIEAYGIAAGRLAAIRSHLAEQLGLHRQKTLQEHHQIARAVEARDADQLRLLLKQHIEAMEPNYANALALLDMRSG</sequence>
<dbReference type="SMART" id="SM00345">
    <property type="entry name" value="HTH_GNTR"/>
    <property type="match status" value="1"/>
</dbReference>
<keyword evidence="6" id="KW-1185">Reference proteome</keyword>
<dbReference type="CDD" id="cd07377">
    <property type="entry name" value="WHTH_GntR"/>
    <property type="match status" value="1"/>
</dbReference>
<dbReference type="Pfam" id="PF00392">
    <property type="entry name" value="GntR"/>
    <property type="match status" value="1"/>
</dbReference>
<feature type="domain" description="HTH gntR-type" evidence="4">
    <location>
        <begin position="24"/>
        <end position="91"/>
    </location>
</feature>
<organism evidence="5 6">
    <name type="scientific">Rhizobium subbaraonis</name>
    <dbReference type="NCBI Taxonomy" id="908946"/>
    <lineage>
        <taxon>Bacteria</taxon>
        <taxon>Pseudomonadati</taxon>
        <taxon>Pseudomonadota</taxon>
        <taxon>Alphaproteobacteria</taxon>
        <taxon>Hyphomicrobiales</taxon>
        <taxon>Rhizobiaceae</taxon>
        <taxon>Rhizobium/Agrobacterium group</taxon>
        <taxon>Rhizobium</taxon>
    </lineage>
</organism>
<dbReference type="GO" id="GO:0003700">
    <property type="term" value="F:DNA-binding transcription factor activity"/>
    <property type="evidence" value="ECO:0007669"/>
    <property type="project" value="InterPro"/>
</dbReference>
<evidence type="ECO:0000259" key="4">
    <source>
        <dbReference type="PROSITE" id="PS50949"/>
    </source>
</evidence>
<dbReference type="Gene3D" id="1.10.10.10">
    <property type="entry name" value="Winged helix-like DNA-binding domain superfamily/Winged helix DNA-binding domain"/>
    <property type="match status" value="1"/>
</dbReference>
<dbReference type="PROSITE" id="PS50949">
    <property type="entry name" value="HTH_GNTR"/>
    <property type="match status" value="1"/>
</dbReference>
<keyword evidence="3" id="KW-0804">Transcription</keyword>
<dbReference type="Pfam" id="PF07729">
    <property type="entry name" value="FCD"/>
    <property type="match status" value="1"/>
</dbReference>
<evidence type="ECO:0000313" key="6">
    <source>
        <dbReference type="Proteomes" id="UP000219167"/>
    </source>
</evidence>
<dbReference type="EMBL" id="OBQD01000002">
    <property type="protein sequence ID" value="SOC35765.1"/>
    <property type="molecule type" value="Genomic_DNA"/>
</dbReference>
<dbReference type="SMART" id="SM00895">
    <property type="entry name" value="FCD"/>
    <property type="match status" value="1"/>
</dbReference>
<dbReference type="PANTHER" id="PTHR43537">
    <property type="entry name" value="TRANSCRIPTIONAL REGULATOR, GNTR FAMILY"/>
    <property type="match status" value="1"/>
</dbReference>
<gene>
    <name evidence="5" type="ORF">SAMN05892877_102101</name>
</gene>
<dbReference type="Gene3D" id="1.20.120.530">
    <property type="entry name" value="GntR ligand-binding domain-like"/>
    <property type="match status" value="1"/>
</dbReference>
<evidence type="ECO:0000256" key="1">
    <source>
        <dbReference type="ARBA" id="ARBA00023015"/>
    </source>
</evidence>
<proteinExistence type="predicted"/>
<dbReference type="InterPro" id="IPR000524">
    <property type="entry name" value="Tscrpt_reg_HTH_GntR"/>
</dbReference>
<dbReference type="InterPro" id="IPR011711">
    <property type="entry name" value="GntR_C"/>
</dbReference>
<dbReference type="AlphaFoldDB" id="A0A285U1J2"/>
<reference evidence="5 6" key="1">
    <citation type="submission" date="2017-08" db="EMBL/GenBank/DDBJ databases">
        <authorList>
            <person name="de Groot N.N."/>
        </authorList>
    </citation>
    <scope>NUCLEOTIDE SEQUENCE [LARGE SCALE GENOMIC DNA]</scope>
    <source>
        <strain evidence="5 6">JC85</strain>
    </source>
</reference>
<dbReference type="GO" id="GO:0003677">
    <property type="term" value="F:DNA binding"/>
    <property type="evidence" value="ECO:0007669"/>
    <property type="project" value="UniProtKB-KW"/>
</dbReference>
<dbReference type="PANTHER" id="PTHR43537:SF50">
    <property type="entry name" value="TRANSCRIPTIONAL REGULATORY PROTEIN"/>
    <property type="match status" value="1"/>
</dbReference>
<keyword evidence="1" id="KW-0805">Transcription regulation</keyword>
<evidence type="ECO:0000256" key="3">
    <source>
        <dbReference type="ARBA" id="ARBA00023163"/>
    </source>
</evidence>
<dbReference type="SUPFAM" id="SSF48008">
    <property type="entry name" value="GntR ligand-binding domain-like"/>
    <property type="match status" value="1"/>
</dbReference>
<dbReference type="InterPro" id="IPR036388">
    <property type="entry name" value="WH-like_DNA-bd_sf"/>
</dbReference>
<dbReference type="Proteomes" id="UP000219167">
    <property type="component" value="Unassembled WGS sequence"/>
</dbReference>
<keyword evidence="2" id="KW-0238">DNA-binding</keyword>
<evidence type="ECO:0000256" key="2">
    <source>
        <dbReference type="ARBA" id="ARBA00023125"/>
    </source>
</evidence>
<dbReference type="SUPFAM" id="SSF46785">
    <property type="entry name" value="Winged helix' DNA-binding domain"/>
    <property type="match status" value="1"/>
</dbReference>